<evidence type="ECO:0000313" key="2">
    <source>
        <dbReference type="EMBL" id="GGD56767.1"/>
    </source>
</evidence>
<sequence length="111" mass="12701">MNSDGSIAGIWGAMSDVDGKFDRWKNEGKYLARCEVSDDAEAPNGWVKWSIPSFKYVVVKCNQNSYKEIFNHIIEKYLPDHAYTLVGAVQEFYDPKDNNGELSLFFPIEKI</sequence>
<accession>A0A917DPI7</accession>
<comment type="caution">
    <text evidence="2">The sequence shown here is derived from an EMBL/GenBank/DDBJ whole genome shotgun (WGS) entry which is preliminary data.</text>
</comment>
<dbReference type="SUPFAM" id="SSF55136">
    <property type="entry name" value="Probable bacterial effector-binding domain"/>
    <property type="match status" value="1"/>
</dbReference>
<evidence type="ECO:0000313" key="3">
    <source>
        <dbReference type="Proteomes" id="UP000612456"/>
    </source>
</evidence>
<dbReference type="AlphaFoldDB" id="A0A917DPI7"/>
<dbReference type="RefSeq" id="WP_229750105.1">
    <property type="nucleotide sequence ID" value="NZ_BMHP01000001.1"/>
</dbReference>
<dbReference type="EMBL" id="BMHP01000001">
    <property type="protein sequence ID" value="GGD56767.1"/>
    <property type="molecule type" value="Genomic_DNA"/>
</dbReference>
<reference evidence="2" key="1">
    <citation type="journal article" date="2014" name="Int. J. Syst. Evol. Microbiol.">
        <title>Complete genome sequence of Corynebacterium casei LMG S-19264T (=DSM 44701T), isolated from a smear-ripened cheese.</title>
        <authorList>
            <consortium name="US DOE Joint Genome Institute (JGI-PGF)"/>
            <person name="Walter F."/>
            <person name="Albersmeier A."/>
            <person name="Kalinowski J."/>
            <person name="Ruckert C."/>
        </authorList>
    </citation>
    <scope>NUCLEOTIDE SEQUENCE</scope>
    <source>
        <strain evidence="2">CGMCC 1.15178</strain>
    </source>
</reference>
<organism evidence="2 3">
    <name type="scientific">Paenibacillus nasutitermitis</name>
    <dbReference type="NCBI Taxonomy" id="1652958"/>
    <lineage>
        <taxon>Bacteria</taxon>
        <taxon>Bacillati</taxon>
        <taxon>Bacillota</taxon>
        <taxon>Bacilli</taxon>
        <taxon>Bacillales</taxon>
        <taxon>Paenibacillaceae</taxon>
        <taxon>Paenibacillus</taxon>
    </lineage>
</organism>
<dbReference type="InterPro" id="IPR011256">
    <property type="entry name" value="Reg_factor_effector_dom_sf"/>
</dbReference>
<dbReference type="Gene3D" id="3.20.80.10">
    <property type="entry name" value="Regulatory factor, effector binding domain"/>
    <property type="match status" value="1"/>
</dbReference>
<dbReference type="Pfam" id="PF14526">
    <property type="entry name" value="Cass2"/>
    <property type="match status" value="1"/>
</dbReference>
<protein>
    <recommendedName>
        <fullName evidence="1">Integron-associated effector binding protein domain-containing protein</fullName>
    </recommendedName>
</protein>
<dbReference type="InterPro" id="IPR029441">
    <property type="entry name" value="Cass2"/>
</dbReference>
<name>A0A917DPI7_9BACL</name>
<feature type="domain" description="Integron-associated effector binding protein" evidence="1">
    <location>
        <begin position="25"/>
        <end position="108"/>
    </location>
</feature>
<proteinExistence type="predicted"/>
<gene>
    <name evidence="2" type="ORF">GCM10010911_13120</name>
</gene>
<dbReference type="Proteomes" id="UP000612456">
    <property type="component" value="Unassembled WGS sequence"/>
</dbReference>
<keyword evidence="3" id="KW-1185">Reference proteome</keyword>
<evidence type="ECO:0000259" key="1">
    <source>
        <dbReference type="Pfam" id="PF14526"/>
    </source>
</evidence>
<reference evidence="2" key="2">
    <citation type="submission" date="2020-09" db="EMBL/GenBank/DDBJ databases">
        <authorList>
            <person name="Sun Q."/>
            <person name="Zhou Y."/>
        </authorList>
    </citation>
    <scope>NUCLEOTIDE SEQUENCE</scope>
    <source>
        <strain evidence="2">CGMCC 1.15178</strain>
    </source>
</reference>